<keyword evidence="4" id="KW-1185">Reference proteome</keyword>
<dbReference type="Gene3D" id="3.40.50.720">
    <property type="entry name" value="NAD(P)-binding Rossmann-like Domain"/>
    <property type="match status" value="1"/>
</dbReference>
<dbReference type="InterPro" id="IPR020843">
    <property type="entry name" value="ER"/>
</dbReference>
<dbReference type="InterPro" id="IPR036291">
    <property type="entry name" value="NAD(P)-bd_dom_sf"/>
</dbReference>
<evidence type="ECO:0000313" key="3">
    <source>
        <dbReference type="EMBL" id="MFC3264743.1"/>
    </source>
</evidence>
<organism evidence="3 4">
    <name type="scientific">Camelimonas abortus</name>
    <dbReference type="NCBI Taxonomy" id="1017184"/>
    <lineage>
        <taxon>Bacteria</taxon>
        <taxon>Pseudomonadati</taxon>
        <taxon>Pseudomonadota</taxon>
        <taxon>Alphaproteobacteria</taxon>
        <taxon>Hyphomicrobiales</taxon>
        <taxon>Chelatococcaceae</taxon>
        <taxon>Camelimonas</taxon>
    </lineage>
</organism>
<dbReference type="Gene3D" id="3.90.180.10">
    <property type="entry name" value="Medium-chain alcohol dehydrogenases, catalytic domain"/>
    <property type="match status" value="1"/>
</dbReference>
<keyword evidence="1 3" id="KW-0560">Oxidoreductase</keyword>
<dbReference type="InterPro" id="IPR011032">
    <property type="entry name" value="GroES-like_sf"/>
</dbReference>
<proteinExistence type="predicted"/>
<evidence type="ECO:0000313" key="4">
    <source>
        <dbReference type="Proteomes" id="UP001595536"/>
    </source>
</evidence>
<dbReference type="InterPro" id="IPR045010">
    <property type="entry name" value="MDR_fam"/>
</dbReference>
<evidence type="ECO:0000256" key="1">
    <source>
        <dbReference type="ARBA" id="ARBA00023002"/>
    </source>
</evidence>
<dbReference type="SUPFAM" id="SSF50129">
    <property type="entry name" value="GroES-like"/>
    <property type="match status" value="1"/>
</dbReference>
<dbReference type="GO" id="GO:0016491">
    <property type="term" value="F:oxidoreductase activity"/>
    <property type="evidence" value="ECO:0007669"/>
    <property type="project" value="UniProtKB-KW"/>
</dbReference>
<dbReference type="PANTHER" id="PTHR43205">
    <property type="entry name" value="PROSTAGLANDIN REDUCTASE"/>
    <property type="match status" value="1"/>
</dbReference>
<reference evidence="4" key="1">
    <citation type="journal article" date="2019" name="Int. J. Syst. Evol. Microbiol.">
        <title>The Global Catalogue of Microorganisms (GCM) 10K type strain sequencing project: providing services to taxonomists for standard genome sequencing and annotation.</title>
        <authorList>
            <consortium name="The Broad Institute Genomics Platform"/>
            <consortium name="The Broad Institute Genome Sequencing Center for Infectious Disease"/>
            <person name="Wu L."/>
            <person name="Ma J."/>
        </authorList>
    </citation>
    <scope>NUCLEOTIDE SEQUENCE [LARGE SCALE GENOMIC DNA]</scope>
    <source>
        <strain evidence="4">CCM 7941</strain>
    </source>
</reference>
<dbReference type="Pfam" id="PF00107">
    <property type="entry name" value="ADH_zinc_N"/>
    <property type="match status" value="1"/>
</dbReference>
<comment type="caution">
    <text evidence="3">The sequence shown here is derived from an EMBL/GenBank/DDBJ whole genome shotgun (WGS) entry which is preliminary data.</text>
</comment>
<dbReference type="PANTHER" id="PTHR43205:SF7">
    <property type="entry name" value="PROSTAGLANDIN REDUCTASE 1"/>
    <property type="match status" value="1"/>
</dbReference>
<evidence type="ECO:0000259" key="2">
    <source>
        <dbReference type="SMART" id="SM00829"/>
    </source>
</evidence>
<dbReference type="InterPro" id="IPR041694">
    <property type="entry name" value="ADH_N_2"/>
</dbReference>
<protein>
    <submittedName>
        <fullName evidence="3">NADP-dependent oxidoreductase</fullName>
        <ecNumber evidence="3">1.-.-.-</ecNumber>
    </submittedName>
</protein>
<dbReference type="SMART" id="SM00829">
    <property type="entry name" value="PKS_ER"/>
    <property type="match status" value="1"/>
</dbReference>
<gene>
    <name evidence="3" type="ORF">ACFOEX_00020</name>
</gene>
<dbReference type="SUPFAM" id="SSF51735">
    <property type="entry name" value="NAD(P)-binding Rossmann-fold domains"/>
    <property type="match status" value="1"/>
</dbReference>
<name>A0ABV7LAR4_9HYPH</name>
<dbReference type="EC" id="1.-.-.-" evidence="3"/>
<dbReference type="EMBL" id="JBHRUV010000001">
    <property type="protein sequence ID" value="MFC3264743.1"/>
    <property type="molecule type" value="Genomic_DNA"/>
</dbReference>
<dbReference type="InterPro" id="IPR013149">
    <property type="entry name" value="ADH-like_C"/>
</dbReference>
<sequence>MSVNRQWVLRRRPQGAVARGDLELVERPLPALADGEVLCRTVYLSLDPTHRIWMSERDQYMPPVEIGQPMRGGVIAVVEDSRSAAFRPGDIVRPHAGAWADYTVAPENMLRRLENLDGAPLTAWMSVLGNTGVTAWFGMMDIGQPKPGEIVVVSAAAGAVGSVAAQLAKLQGARVVGIAGGPAKCAWLRDGLKLDGAIDYRNEDVGAALDRLCPDGVDVNFENVGGAIMEAVFSRMNSFGRMPLCGLISAYNQDGPVPGPSDFSRILMRRLTVKGFIVLDYFPRLREAMDGLIPLVREGRLKWKTHVVPGLENAADSLNLLFSGGNDGKLLVQVSPEPQAKT</sequence>
<dbReference type="RefSeq" id="WP_376832310.1">
    <property type="nucleotide sequence ID" value="NZ_JBHLWR010000006.1"/>
</dbReference>
<feature type="domain" description="Enoyl reductase (ER)" evidence="2">
    <location>
        <begin position="20"/>
        <end position="332"/>
    </location>
</feature>
<accession>A0ABV7LAR4</accession>
<dbReference type="CDD" id="cd05288">
    <property type="entry name" value="PGDH"/>
    <property type="match status" value="1"/>
</dbReference>
<dbReference type="Proteomes" id="UP001595536">
    <property type="component" value="Unassembled WGS sequence"/>
</dbReference>
<dbReference type="Pfam" id="PF16884">
    <property type="entry name" value="ADH_N_2"/>
    <property type="match status" value="1"/>
</dbReference>